<dbReference type="NCBIfam" id="TIGR04020">
    <property type="entry name" value="seco_metab_LLM"/>
    <property type="match status" value="1"/>
</dbReference>
<evidence type="ECO:0000256" key="1">
    <source>
        <dbReference type="ARBA" id="ARBA00023002"/>
    </source>
</evidence>
<keyword evidence="5" id="KW-1185">Reference proteome</keyword>
<sequence>MSPSDEGRLTVDFSLLYFVNRETVDASREYELLFETAKFADQHDFTAVWLPERHFHPFGGAYPNPALAAAALAARTRKVRLRAGSVVMPLHDPLSVVEDWSFVDNISHGRVDMALAVGWNPNDFTLAPERYDVRREYTFEAIGEIRDLWAGKKVRRRNGHGKEVDISTYPRPVQPEPRLWFTCSSNPESFKEAGARGLSVLTALLFQSTDELAASIKNYRASRERSGHDPATGTVTLMLHTFVGEDDAAVKELVRQPFTDYLLSSIDLWKAQWSDLNRSHPRRLAKLAFERYFHRAALFGSVERCTAFARDLRAAGVDEIASLVDFGVADSDVLSMLPRLDEVRRNLRTHPAATAV</sequence>
<gene>
    <name evidence="4" type="ORF">FEF34_28020</name>
</gene>
<dbReference type="InterPro" id="IPR036661">
    <property type="entry name" value="Luciferase-like_sf"/>
</dbReference>
<dbReference type="GO" id="GO:0005829">
    <property type="term" value="C:cytosol"/>
    <property type="evidence" value="ECO:0007669"/>
    <property type="project" value="TreeGrafter"/>
</dbReference>
<dbReference type="AlphaFoldDB" id="A0A5R9E8U5"/>
<dbReference type="Proteomes" id="UP000305921">
    <property type="component" value="Unassembled WGS sequence"/>
</dbReference>
<evidence type="ECO:0000313" key="4">
    <source>
        <dbReference type="EMBL" id="TLQ46316.1"/>
    </source>
</evidence>
<name>A0A5R9E8U5_9ACTN</name>
<dbReference type="PANTHER" id="PTHR30137">
    <property type="entry name" value="LUCIFERASE-LIKE MONOOXYGENASE"/>
    <property type="match status" value="1"/>
</dbReference>
<accession>A0A5R9E8U5</accession>
<dbReference type="InterPro" id="IPR024011">
    <property type="entry name" value="Biosynth_lucif-like_mOase_dom"/>
</dbReference>
<evidence type="ECO:0000259" key="3">
    <source>
        <dbReference type="Pfam" id="PF00296"/>
    </source>
</evidence>
<proteinExistence type="predicted"/>
<evidence type="ECO:0000256" key="2">
    <source>
        <dbReference type="ARBA" id="ARBA00023033"/>
    </source>
</evidence>
<dbReference type="OrthoDB" id="5478077at2"/>
<keyword evidence="1" id="KW-0560">Oxidoreductase</keyword>
<dbReference type="Pfam" id="PF00296">
    <property type="entry name" value="Bac_luciferase"/>
    <property type="match status" value="1"/>
</dbReference>
<dbReference type="InterPro" id="IPR011251">
    <property type="entry name" value="Luciferase-like_dom"/>
</dbReference>
<reference evidence="4 5" key="1">
    <citation type="submission" date="2019-05" db="EMBL/GenBank/DDBJ databases">
        <title>Streptomyces marianii sp. nov., a novel marine actinomycete from southern coast of India.</title>
        <authorList>
            <person name="Iniyan A.M."/>
            <person name="Wink J."/>
            <person name="Ramprasad E."/>
            <person name="Ramana C.V."/>
            <person name="Bunk B."/>
            <person name="Sproer C."/>
            <person name="Joseph F.-J.R.S."/>
            <person name="Vincent S.G.P."/>
        </authorList>
    </citation>
    <scope>NUCLEOTIDE SEQUENCE [LARGE SCALE GENOMIC DNA]</scope>
    <source>
        <strain evidence="4 5">ICN19</strain>
    </source>
</reference>
<feature type="domain" description="Luciferase-like" evidence="3">
    <location>
        <begin position="18"/>
        <end position="318"/>
    </location>
</feature>
<dbReference type="GO" id="GO:0016705">
    <property type="term" value="F:oxidoreductase activity, acting on paired donors, with incorporation or reduction of molecular oxygen"/>
    <property type="evidence" value="ECO:0007669"/>
    <property type="project" value="InterPro"/>
</dbReference>
<protein>
    <submittedName>
        <fullName evidence="4">LLM class flavin-dependent oxidoreductase</fullName>
    </submittedName>
</protein>
<dbReference type="GO" id="GO:0004497">
    <property type="term" value="F:monooxygenase activity"/>
    <property type="evidence" value="ECO:0007669"/>
    <property type="project" value="UniProtKB-KW"/>
</dbReference>
<dbReference type="EMBL" id="VAWE01000001">
    <property type="protein sequence ID" value="TLQ46316.1"/>
    <property type="molecule type" value="Genomic_DNA"/>
</dbReference>
<dbReference type="InterPro" id="IPR050766">
    <property type="entry name" value="Bact_Lucif_Oxidored"/>
</dbReference>
<comment type="caution">
    <text evidence="4">The sequence shown here is derived from an EMBL/GenBank/DDBJ whole genome shotgun (WGS) entry which is preliminary data.</text>
</comment>
<evidence type="ECO:0000313" key="5">
    <source>
        <dbReference type="Proteomes" id="UP000305921"/>
    </source>
</evidence>
<keyword evidence="2" id="KW-0503">Monooxygenase</keyword>
<dbReference type="PANTHER" id="PTHR30137:SF8">
    <property type="entry name" value="BLR5498 PROTEIN"/>
    <property type="match status" value="1"/>
</dbReference>
<organism evidence="4 5">
    <name type="scientific">Streptomyces marianii</name>
    <dbReference type="NCBI Taxonomy" id="1817406"/>
    <lineage>
        <taxon>Bacteria</taxon>
        <taxon>Bacillati</taxon>
        <taxon>Actinomycetota</taxon>
        <taxon>Actinomycetes</taxon>
        <taxon>Kitasatosporales</taxon>
        <taxon>Streptomycetaceae</taxon>
        <taxon>Streptomyces</taxon>
    </lineage>
</organism>
<dbReference type="Gene3D" id="3.20.20.30">
    <property type="entry name" value="Luciferase-like domain"/>
    <property type="match status" value="1"/>
</dbReference>
<dbReference type="SUPFAM" id="SSF51679">
    <property type="entry name" value="Bacterial luciferase-like"/>
    <property type="match status" value="1"/>
</dbReference>